<protein>
    <recommendedName>
        <fullName evidence="4">Putative hemin transport system permease protein HrtB</fullName>
    </recommendedName>
</protein>
<evidence type="ECO:0000256" key="8">
    <source>
        <dbReference type="ARBA" id="ARBA00023136"/>
    </source>
</evidence>
<evidence type="ECO:0000256" key="7">
    <source>
        <dbReference type="ARBA" id="ARBA00022989"/>
    </source>
</evidence>
<evidence type="ECO:0000256" key="3">
    <source>
        <dbReference type="ARBA" id="ARBA00011131"/>
    </source>
</evidence>
<feature type="transmembrane region" description="Helical" evidence="10">
    <location>
        <begin position="315"/>
        <end position="341"/>
    </location>
</feature>
<keyword evidence="8 10" id="KW-0472">Membrane</keyword>
<dbReference type="Proteomes" id="UP001597343">
    <property type="component" value="Unassembled WGS sequence"/>
</dbReference>
<evidence type="ECO:0000256" key="10">
    <source>
        <dbReference type="SAM" id="Phobius"/>
    </source>
</evidence>
<name>A0ABW4ZTT8_9BACL</name>
<comment type="function">
    <text evidence="9">Part of the ABC transporter complex hrt involved in hemin import. Responsible for the translocation of the substrate across the membrane.</text>
</comment>
<dbReference type="InterPro" id="IPR003838">
    <property type="entry name" value="ABC3_permease_C"/>
</dbReference>
<evidence type="ECO:0000256" key="6">
    <source>
        <dbReference type="ARBA" id="ARBA00022692"/>
    </source>
</evidence>
<evidence type="ECO:0000256" key="1">
    <source>
        <dbReference type="ARBA" id="ARBA00004651"/>
    </source>
</evidence>
<evidence type="ECO:0000256" key="4">
    <source>
        <dbReference type="ARBA" id="ARBA00016962"/>
    </source>
</evidence>
<accession>A0ABW4ZTT8</accession>
<evidence type="ECO:0000313" key="13">
    <source>
        <dbReference type="Proteomes" id="UP001597343"/>
    </source>
</evidence>
<comment type="similarity">
    <text evidence="2">Belongs to the ABC-4 integral membrane protein family. HrtB subfamily.</text>
</comment>
<dbReference type="PANTHER" id="PTHR43738:SF2">
    <property type="entry name" value="ABC TRANSPORTER PERMEASE"/>
    <property type="match status" value="1"/>
</dbReference>
<comment type="caution">
    <text evidence="12">The sequence shown here is derived from an EMBL/GenBank/DDBJ whole genome shotgun (WGS) entry which is preliminary data.</text>
</comment>
<organism evidence="12 13">
    <name type="scientific">Tumebacillus lipolyticus</name>
    <dbReference type="NCBI Taxonomy" id="1280370"/>
    <lineage>
        <taxon>Bacteria</taxon>
        <taxon>Bacillati</taxon>
        <taxon>Bacillota</taxon>
        <taxon>Bacilli</taxon>
        <taxon>Bacillales</taxon>
        <taxon>Alicyclobacillaceae</taxon>
        <taxon>Tumebacillus</taxon>
    </lineage>
</organism>
<evidence type="ECO:0000256" key="2">
    <source>
        <dbReference type="ARBA" id="ARBA00008697"/>
    </source>
</evidence>
<feature type="transmembrane region" description="Helical" evidence="10">
    <location>
        <begin position="21"/>
        <end position="40"/>
    </location>
</feature>
<feature type="transmembrane region" description="Helical" evidence="10">
    <location>
        <begin position="269"/>
        <end position="294"/>
    </location>
</feature>
<dbReference type="InterPro" id="IPR051125">
    <property type="entry name" value="ABC-4/HrtB_transporter"/>
</dbReference>
<comment type="subcellular location">
    <subcellularLocation>
        <location evidence="1">Cell membrane</location>
        <topology evidence="1">Multi-pass membrane protein</topology>
    </subcellularLocation>
</comment>
<dbReference type="EMBL" id="JBHUIO010000002">
    <property type="protein sequence ID" value="MFD2169005.1"/>
    <property type="molecule type" value="Genomic_DNA"/>
</dbReference>
<proteinExistence type="inferred from homology"/>
<comment type="subunit">
    <text evidence="3">The complex is composed of two ATP-binding proteins (HrtA), two transmembrane proteins (HrtB) and a solute-binding protein.</text>
</comment>
<gene>
    <name evidence="12" type="ORF">ACFSOY_03095</name>
</gene>
<dbReference type="RefSeq" id="WP_386044058.1">
    <property type="nucleotide sequence ID" value="NZ_JBHUIO010000002.1"/>
</dbReference>
<keyword evidence="7 10" id="KW-1133">Transmembrane helix</keyword>
<keyword evidence="6 10" id="KW-0812">Transmembrane</keyword>
<keyword evidence="5" id="KW-1003">Cell membrane</keyword>
<evidence type="ECO:0000256" key="9">
    <source>
        <dbReference type="ARBA" id="ARBA00024973"/>
    </source>
</evidence>
<evidence type="ECO:0000256" key="5">
    <source>
        <dbReference type="ARBA" id="ARBA00022475"/>
    </source>
</evidence>
<evidence type="ECO:0000313" key="12">
    <source>
        <dbReference type="EMBL" id="MFD2169005.1"/>
    </source>
</evidence>
<sequence>MWQRIRWAWRNLWRKPLRSSLLLTSTAITSAILFLSYFFLMSVQQSLTASEARFGADVMVVPKNYGKVAEQLMISGEVSPFYMPASVLDKLREIPEIEQMAPQLFLETFSGTCCQVEGEFPVIAFDPNRDFTLRGFLSGTGRELTKEKVIVGSDAGGKNAIYHLRYKAYQERLTLFGRDFEVARVLFPTGTGADKTIFMTLDAARELRVSGRNQLQFPPDSISVVLLKTALGDEEFVKRQIERKVPEASAVTGSQLRETIERQLLPLRLLSYSMIGVVLLMAAVQGMTLFSALVHERMREIGMFRALGAGKWTVYRLLLTESLLSSVVGGTVGVFVVAAFLADNQAVIAKLFQLPLLFPEFLPSVGLALMAILLTSLIGMIAAAVPIRSILRQDPYDAIREGE</sequence>
<dbReference type="Pfam" id="PF02687">
    <property type="entry name" value="FtsX"/>
    <property type="match status" value="1"/>
</dbReference>
<feature type="transmembrane region" description="Helical" evidence="10">
    <location>
        <begin position="361"/>
        <end position="385"/>
    </location>
</feature>
<evidence type="ECO:0000259" key="11">
    <source>
        <dbReference type="Pfam" id="PF02687"/>
    </source>
</evidence>
<feature type="domain" description="ABC3 transporter permease C-terminal" evidence="11">
    <location>
        <begin position="273"/>
        <end position="392"/>
    </location>
</feature>
<keyword evidence="13" id="KW-1185">Reference proteome</keyword>
<dbReference type="PANTHER" id="PTHR43738">
    <property type="entry name" value="ABC TRANSPORTER, MEMBRANE PROTEIN"/>
    <property type="match status" value="1"/>
</dbReference>
<reference evidence="13" key="1">
    <citation type="journal article" date="2019" name="Int. J. Syst. Evol. Microbiol.">
        <title>The Global Catalogue of Microorganisms (GCM) 10K type strain sequencing project: providing services to taxonomists for standard genome sequencing and annotation.</title>
        <authorList>
            <consortium name="The Broad Institute Genomics Platform"/>
            <consortium name="The Broad Institute Genome Sequencing Center for Infectious Disease"/>
            <person name="Wu L."/>
            <person name="Ma J."/>
        </authorList>
    </citation>
    <scope>NUCLEOTIDE SEQUENCE [LARGE SCALE GENOMIC DNA]</scope>
    <source>
        <strain evidence="13">CGMCC 1.13574</strain>
    </source>
</reference>